<dbReference type="AlphaFoldDB" id="A0A1G5CV26"/>
<protein>
    <recommendedName>
        <fullName evidence="3">DNA polymerase-3 subunit gamma/tau</fullName>
    </recommendedName>
</protein>
<evidence type="ECO:0008006" key="3">
    <source>
        <dbReference type="Google" id="ProtNLM"/>
    </source>
</evidence>
<evidence type="ECO:0000313" key="2">
    <source>
        <dbReference type="Proteomes" id="UP000199354"/>
    </source>
</evidence>
<organism evidence="1 2">
    <name type="scientific">Flavobacterium caeni</name>
    <dbReference type="NCBI Taxonomy" id="490189"/>
    <lineage>
        <taxon>Bacteria</taxon>
        <taxon>Pseudomonadati</taxon>
        <taxon>Bacteroidota</taxon>
        <taxon>Flavobacteriia</taxon>
        <taxon>Flavobacteriales</taxon>
        <taxon>Flavobacteriaceae</taxon>
        <taxon>Flavobacterium</taxon>
    </lineage>
</organism>
<evidence type="ECO:0000313" key="1">
    <source>
        <dbReference type="EMBL" id="SCY06111.1"/>
    </source>
</evidence>
<dbReference type="Proteomes" id="UP000199354">
    <property type="component" value="Unassembled WGS sequence"/>
</dbReference>
<name>A0A1G5CV26_9FLAO</name>
<proteinExistence type="predicted"/>
<accession>A0A1G5CV26</accession>
<dbReference type="EMBL" id="FMVF01000003">
    <property type="protein sequence ID" value="SCY06111.1"/>
    <property type="molecule type" value="Genomic_DNA"/>
</dbReference>
<sequence>MSAFSISSIKAKRELQETNKNFVKKEEHLPTEPFTETEMLEQWYKYAQRLGDKGQKIMESLLLISDPKLQGAHITHELPNEGSKIDFESEKIELQGYLRGKLHNHDITIEVIVNEAVENKFAFTAQDKFNRLNQINPTLEVLKKTFDLDI</sequence>
<dbReference type="STRING" id="490189.SAMN02927903_00647"/>
<reference evidence="1 2" key="1">
    <citation type="submission" date="2016-10" db="EMBL/GenBank/DDBJ databases">
        <authorList>
            <person name="de Groot N.N."/>
        </authorList>
    </citation>
    <scope>NUCLEOTIDE SEQUENCE [LARGE SCALE GENOMIC DNA]</scope>
    <source>
        <strain evidence="1 2">CGMCC 1.7031</strain>
    </source>
</reference>
<keyword evidence="2" id="KW-1185">Reference proteome</keyword>
<gene>
    <name evidence="1" type="ORF">SAMN02927903_00647</name>
</gene>